<dbReference type="EMBL" id="AAGACD010000016">
    <property type="protein sequence ID" value="EBL7519089.1"/>
    <property type="molecule type" value="Genomic_DNA"/>
</dbReference>
<gene>
    <name evidence="2" type="ORF">C1B90_23995</name>
</gene>
<dbReference type="InterPro" id="IPR004291">
    <property type="entry name" value="Transposase_IS66_central"/>
</dbReference>
<name>A0A5T4LPT9_SALER</name>
<feature type="domain" description="Transposase IS66 central" evidence="1">
    <location>
        <begin position="2"/>
        <end position="40"/>
    </location>
</feature>
<sequence length="40" mass="4593">MLQVDGYAGYNRPFKAQRENGPPLKRAGCMAHARRKIYDI</sequence>
<proteinExistence type="predicted"/>
<accession>A0A5T4LPT9</accession>
<dbReference type="Pfam" id="PF03050">
    <property type="entry name" value="DDE_Tnp_IS66"/>
    <property type="match status" value="1"/>
</dbReference>
<organism evidence="2">
    <name type="scientific">Salmonella enterica</name>
    <name type="common">Salmonella choleraesuis</name>
    <dbReference type="NCBI Taxonomy" id="28901"/>
    <lineage>
        <taxon>Bacteria</taxon>
        <taxon>Pseudomonadati</taxon>
        <taxon>Pseudomonadota</taxon>
        <taxon>Gammaproteobacteria</taxon>
        <taxon>Enterobacterales</taxon>
        <taxon>Enterobacteriaceae</taxon>
        <taxon>Salmonella</taxon>
    </lineage>
</organism>
<reference evidence="2" key="1">
    <citation type="submission" date="2018-07" db="EMBL/GenBank/DDBJ databases">
        <authorList>
            <consortium name="PulseNet: The National Subtyping Network for Foodborne Disease Surveillance"/>
            <person name="Tarr C.L."/>
            <person name="Trees E."/>
            <person name="Katz L.S."/>
            <person name="Carleton-Romer H.A."/>
            <person name="Stroika S."/>
            <person name="Kucerova Z."/>
            <person name="Roache K.F."/>
            <person name="Sabol A.L."/>
            <person name="Besser J."/>
            <person name="Gerner-Smidt P."/>
        </authorList>
    </citation>
    <scope>NUCLEOTIDE SEQUENCE</scope>
    <source>
        <strain evidence="2">PNUSAS031704</strain>
    </source>
</reference>
<protein>
    <recommendedName>
        <fullName evidence="1">Transposase IS66 central domain-containing protein</fullName>
    </recommendedName>
</protein>
<evidence type="ECO:0000259" key="1">
    <source>
        <dbReference type="Pfam" id="PF03050"/>
    </source>
</evidence>
<evidence type="ECO:0000313" key="2">
    <source>
        <dbReference type="EMBL" id="EBL7519089.1"/>
    </source>
</evidence>
<comment type="caution">
    <text evidence="2">The sequence shown here is derived from an EMBL/GenBank/DDBJ whole genome shotgun (WGS) entry which is preliminary data.</text>
</comment>
<dbReference type="AlphaFoldDB" id="A0A5T4LPT9"/>